<dbReference type="SUPFAM" id="SSF54001">
    <property type="entry name" value="Cysteine proteinases"/>
    <property type="match status" value="1"/>
</dbReference>
<dbReference type="EMBL" id="SPLM01000149">
    <property type="protein sequence ID" value="TMW55098.1"/>
    <property type="molecule type" value="Genomic_DNA"/>
</dbReference>
<keyword evidence="11" id="KW-0966">Cell projection</keyword>
<evidence type="ECO:0000256" key="11">
    <source>
        <dbReference type="ARBA" id="ARBA00023273"/>
    </source>
</evidence>
<evidence type="ECO:0000259" key="17">
    <source>
        <dbReference type="Pfam" id="PF24671"/>
    </source>
</evidence>
<evidence type="ECO:0000256" key="7">
    <source>
        <dbReference type="ARBA" id="ARBA00022871"/>
    </source>
</evidence>
<feature type="domain" description="Dynein regulatory complex subunit 7 C-terminal" evidence="17">
    <location>
        <begin position="996"/>
        <end position="1102"/>
    </location>
</feature>
<keyword evidence="9" id="KW-0969">Cilium</keyword>
<keyword evidence="4" id="KW-0963">Cytoplasm</keyword>
<dbReference type="InterPro" id="IPR038765">
    <property type="entry name" value="Papain-like_cys_pep_sf"/>
</dbReference>
<name>A0A8K1C287_PYTOL</name>
<dbReference type="AlphaFoldDB" id="A0A8K1C287"/>
<keyword evidence="6" id="KW-0282">Flagellum</keyword>
<evidence type="ECO:0000256" key="4">
    <source>
        <dbReference type="ARBA" id="ARBA00022490"/>
    </source>
</evidence>
<protein>
    <recommendedName>
        <fullName evidence="3">Dynein regulatory complex subunit 7</fullName>
    </recommendedName>
    <alternativeName>
        <fullName evidence="12">Coiled-coil domain-containing protein 135</fullName>
    </alternativeName>
    <alternativeName>
        <fullName evidence="13">Coiled-coil domain-containing protein lobo homolog</fullName>
    </alternativeName>
</protein>
<evidence type="ECO:0000256" key="14">
    <source>
        <dbReference type="SAM" id="MobiDB-lite"/>
    </source>
</evidence>
<feature type="domain" description="Dynein regulatory complex subunit 7 MORN" evidence="16">
    <location>
        <begin position="680"/>
        <end position="952"/>
    </location>
</feature>
<evidence type="ECO:0000313" key="18">
    <source>
        <dbReference type="EMBL" id="TMW55098.1"/>
    </source>
</evidence>
<comment type="caution">
    <text evidence="18">The sequence shown here is derived from an EMBL/GenBank/DDBJ whole genome shotgun (WGS) entry which is preliminary data.</text>
</comment>
<dbReference type="InterPro" id="IPR056290">
    <property type="entry name" value="CEPT76/DRC7_peptidase-like_dom"/>
</dbReference>
<reference evidence="18" key="1">
    <citation type="submission" date="2019-03" db="EMBL/GenBank/DDBJ databases">
        <title>Long read genome sequence of the mycoparasitic Pythium oligandrum ATCC 38472 isolated from sugarbeet rhizosphere.</title>
        <authorList>
            <person name="Gaulin E."/>
        </authorList>
    </citation>
    <scope>NUCLEOTIDE SEQUENCE</scope>
    <source>
        <strain evidence="18">ATCC 38472_TT</strain>
    </source>
</reference>
<sequence>MFLRLGGHFLAPCRLFQLADPRGRQLRAKNELKMVTRSDYCPQADPTGEGGRVNTIPWDAEPPKMTGTFECYEVELQLFLKRFKCWSIVDGTEVRHTEDTAKQQEFDDLDNFARYCILSGVNQDDKELIYKESTAHAMWLRFVSLKTKQKTSFCHASRVREAVHSDVYTKDKDMIGWISGLEMQRRRLDSSPWAFSDTEFADLILKHAWLTHRAVHRQFAKSEEIAKMVLDLRAEPKTSPIDGGNQPDNDFEARQNVFQVSDEDQAIAARQFTVAGVVSTKLRRLEDDLAHSIDPPLSSYISNTNKELLCLEYVAGFQRQFEHMFPKRQPLYLFPPNEKGVRKFVCTTIRPTLLPYRDLYDALQLSRFVAGAIEYEPLADPLQPPKCLPSPTFTLRCQRGDSFDMSILLASFLIGAGYDAYVVNGRAPRWICLLDQSKTPLPPLPMEEEVRKNREREEQQTRRLHRSTSLESDNDGGSSGVTGNKLESRSSFSSKYVLEQRQKEAKANEAKEKQYLDSYYDDEDDDDDPLGAQRVHAWILVRAGKRDVSDHYFIEPTTGRQYSLRNSPYYTIESVWNHENYWVNMQRHTIDTTLFDLQNPTDWEYVFLSAAEKKSAKDAVEDPKGSVDLGDDLKSLHPSEGDNQNDAEDDDLILDIPPSWVAKLALDRQAYRKRFVLDSQRITLYRRAKVEEFAENSHDQGLVLRVTLYRDSSCMLPIEIREYFKNRKDKLETRHRWPMEGKFAEYFGPGRQPEGLKKRTEWIGYRRELEFYTSARMDGLMKREEHIQKRTAETYEARDDYLIFRSVTLTSEKDEVDSKNPYVLPGGPTGELSIKKMKEKFARNPSTPADEDARKKTYNVQEGSIRVNFHYATGKITAGSRTYYKAPNKPVEVVMADPTAPKPKLSVLEDELRVSIQMEKDCFAAVRHSEIETQDILKIRKREEMAITLETSCFDYNDEDGKAQKKDDTKDKGKDAKQEIDYLSPFLQSVHYNGGDLSKDDAHTVREMCLRNLKERLLERANIIQARLDRENSLLAKRQAAFQRSQREHDQGTDEEFERFCSETMFRIQILEQRLASHEETALQKYAEMDQRLHNDPRLRILHR</sequence>
<gene>
    <name evidence="18" type="ORF">Poli38472_013860</name>
</gene>
<feature type="region of interest" description="Disordered" evidence="14">
    <location>
        <begin position="442"/>
        <end position="487"/>
    </location>
</feature>
<dbReference type="Proteomes" id="UP000794436">
    <property type="component" value="Unassembled WGS sequence"/>
</dbReference>
<evidence type="ECO:0000256" key="13">
    <source>
        <dbReference type="ARBA" id="ARBA00031733"/>
    </source>
</evidence>
<keyword evidence="7" id="KW-0744">Spermatogenesis</keyword>
<evidence type="ECO:0000256" key="5">
    <source>
        <dbReference type="ARBA" id="ARBA00022782"/>
    </source>
</evidence>
<dbReference type="PANTHER" id="PTHR35249:SF2">
    <property type="entry name" value="DYNEIN REGULATORY COMPLEX SUBUNIT 7"/>
    <property type="match status" value="1"/>
</dbReference>
<keyword evidence="8" id="KW-0175">Coiled coil</keyword>
<dbReference type="Pfam" id="PF24671">
    <property type="entry name" value="DRC7_C"/>
    <property type="match status" value="1"/>
</dbReference>
<evidence type="ECO:0000256" key="2">
    <source>
        <dbReference type="ARBA" id="ARBA00010738"/>
    </source>
</evidence>
<feature type="compositionally biased region" description="Basic and acidic residues" evidence="14">
    <location>
        <begin position="618"/>
        <end position="640"/>
    </location>
</feature>
<dbReference type="GO" id="GO:0048870">
    <property type="term" value="P:cell motility"/>
    <property type="evidence" value="ECO:0007669"/>
    <property type="project" value="TreeGrafter"/>
</dbReference>
<feature type="compositionally biased region" description="Basic and acidic residues" evidence="14">
    <location>
        <begin position="448"/>
        <end position="461"/>
    </location>
</feature>
<evidence type="ECO:0000259" key="15">
    <source>
        <dbReference type="Pfam" id="PF24656"/>
    </source>
</evidence>
<feature type="region of interest" description="Disordered" evidence="14">
    <location>
        <begin position="618"/>
        <end position="649"/>
    </location>
</feature>
<proteinExistence type="inferred from homology"/>
<evidence type="ECO:0000259" key="16">
    <source>
        <dbReference type="Pfam" id="PF24667"/>
    </source>
</evidence>
<dbReference type="GO" id="GO:0030154">
    <property type="term" value="P:cell differentiation"/>
    <property type="evidence" value="ECO:0007669"/>
    <property type="project" value="UniProtKB-KW"/>
</dbReference>
<dbReference type="Pfam" id="PF24656">
    <property type="entry name" value="CEPT76_peptidase"/>
    <property type="match status" value="1"/>
</dbReference>
<dbReference type="GO" id="GO:0031514">
    <property type="term" value="C:motile cilium"/>
    <property type="evidence" value="ECO:0007669"/>
    <property type="project" value="TreeGrafter"/>
</dbReference>
<dbReference type="InterPro" id="IPR056292">
    <property type="entry name" value="DRC7_C"/>
</dbReference>
<dbReference type="InterPro" id="IPR033551">
    <property type="entry name" value="DRC7/lobo"/>
</dbReference>
<dbReference type="Pfam" id="PF24667">
    <property type="entry name" value="MORN_DRC7"/>
    <property type="match status" value="1"/>
</dbReference>
<keyword evidence="5" id="KW-0221">Differentiation</keyword>
<evidence type="ECO:0000256" key="6">
    <source>
        <dbReference type="ARBA" id="ARBA00022846"/>
    </source>
</evidence>
<comment type="similarity">
    <text evidence="2">Belongs to the DRC7 family.</text>
</comment>
<feature type="domain" description="CEP76/DRC7 peptidase-like" evidence="15">
    <location>
        <begin position="533"/>
        <end position="604"/>
    </location>
</feature>
<evidence type="ECO:0000256" key="12">
    <source>
        <dbReference type="ARBA" id="ARBA00031627"/>
    </source>
</evidence>
<keyword evidence="19" id="KW-1185">Reference proteome</keyword>
<dbReference type="OrthoDB" id="10262874at2759"/>
<comment type="subcellular location">
    <subcellularLocation>
        <location evidence="1">Cytoplasm</location>
        <location evidence="1">Cytoskeleton</location>
        <location evidence="1">Flagellum axoneme</location>
    </subcellularLocation>
</comment>
<evidence type="ECO:0000256" key="9">
    <source>
        <dbReference type="ARBA" id="ARBA00023069"/>
    </source>
</evidence>
<evidence type="ECO:0000313" key="19">
    <source>
        <dbReference type="Proteomes" id="UP000794436"/>
    </source>
</evidence>
<keyword evidence="10" id="KW-0206">Cytoskeleton</keyword>
<accession>A0A8K1C287</accession>
<evidence type="ECO:0000256" key="3">
    <source>
        <dbReference type="ARBA" id="ARBA00021303"/>
    </source>
</evidence>
<dbReference type="PANTHER" id="PTHR35249">
    <property type="entry name" value="DYNEIN REGULATORY COMPLEX SUBUNIT 7"/>
    <property type="match status" value="1"/>
</dbReference>
<evidence type="ECO:0000256" key="8">
    <source>
        <dbReference type="ARBA" id="ARBA00023054"/>
    </source>
</evidence>
<dbReference type="GO" id="GO:0007283">
    <property type="term" value="P:spermatogenesis"/>
    <property type="evidence" value="ECO:0007669"/>
    <property type="project" value="UniProtKB-KW"/>
</dbReference>
<evidence type="ECO:0000256" key="1">
    <source>
        <dbReference type="ARBA" id="ARBA00004611"/>
    </source>
</evidence>
<organism evidence="18 19">
    <name type="scientific">Pythium oligandrum</name>
    <name type="common">Mycoparasitic fungus</name>
    <dbReference type="NCBI Taxonomy" id="41045"/>
    <lineage>
        <taxon>Eukaryota</taxon>
        <taxon>Sar</taxon>
        <taxon>Stramenopiles</taxon>
        <taxon>Oomycota</taxon>
        <taxon>Peronosporomycetes</taxon>
        <taxon>Pythiales</taxon>
        <taxon>Pythiaceae</taxon>
        <taxon>Pythium</taxon>
    </lineage>
</organism>
<evidence type="ECO:0000256" key="10">
    <source>
        <dbReference type="ARBA" id="ARBA00023212"/>
    </source>
</evidence>
<dbReference type="InterPro" id="IPR056291">
    <property type="entry name" value="MORN_DRC7"/>
</dbReference>